<keyword evidence="3" id="KW-1185">Reference proteome</keyword>
<reference evidence="2" key="2">
    <citation type="submission" date="2020-09" db="EMBL/GenBank/DDBJ databases">
        <authorList>
            <person name="Sun Q."/>
            <person name="Zhou Y."/>
        </authorList>
    </citation>
    <scope>NUCLEOTIDE SEQUENCE</scope>
    <source>
        <strain evidence="2">CGMCC 4.7299</strain>
    </source>
</reference>
<proteinExistence type="predicted"/>
<evidence type="ECO:0000256" key="1">
    <source>
        <dbReference type="SAM" id="MobiDB-lite"/>
    </source>
</evidence>
<reference evidence="2" key="1">
    <citation type="journal article" date="2014" name="Int. J. Syst. Evol. Microbiol.">
        <title>Complete genome sequence of Corynebacterium casei LMG S-19264T (=DSM 44701T), isolated from a smear-ripened cheese.</title>
        <authorList>
            <consortium name="US DOE Joint Genome Institute (JGI-PGF)"/>
            <person name="Walter F."/>
            <person name="Albersmeier A."/>
            <person name="Kalinowski J."/>
            <person name="Ruckert C."/>
        </authorList>
    </citation>
    <scope>NUCLEOTIDE SEQUENCE</scope>
    <source>
        <strain evidence="2">CGMCC 4.7299</strain>
    </source>
</reference>
<gene>
    <name evidence="2" type="ORF">GCM10012284_60640</name>
</gene>
<protein>
    <submittedName>
        <fullName evidence="2">Uncharacterized protein</fullName>
    </submittedName>
</protein>
<dbReference type="EMBL" id="BMMX01000058">
    <property type="protein sequence ID" value="GGL17863.1"/>
    <property type="molecule type" value="Genomic_DNA"/>
</dbReference>
<evidence type="ECO:0000313" key="3">
    <source>
        <dbReference type="Proteomes" id="UP000656042"/>
    </source>
</evidence>
<name>A0A8J3C7S7_9ACTN</name>
<dbReference type="RefSeq" id="WP_189082758.1">
    <property type="nucleotide sequence ID" value="NZ_BMMX01000058.1"/>
</dbReference>
<organism evidence="2 3">
    <name type="scientific">Mangrovihabitans endophyticus</name>
    <dbReference type="NCBI Taxonomy" id="1751298"/>
    <lineage>
        <taxon>Bacteria</taxon>
        <taxon>Bacillati</taxon>
        <taxon>Actinomycetota</taxon>
        <taxon>Actinomycetes</taxon>
        <taxon>Micromonosporales</taxon>
        <taxon>Micromonosporaceae</taxon>
        <taxon>Mangrovihabitans</taxon>
    </lineage>
</organism>
<feature type="region of interest" description="Disordered" evidence="1">
    <location>
        <begin position="456"/>
        <end position="533"/>
    </location>
</feature>
<comment type="caution">
    <text evidence="2">The sequence shown here is derived from an EMBL/GenBank/DDBJ whole genome shotgun (WGS) entry which is preliminary data.</text>
</comment>
<evidence type="ECO:0000313" key="2">
    <source>
        <dbReference type="EMBL" id="GGL17863.1"/>
    </source>
</evidence>
<accession>A0A8J3C7S7</accession>
<dbReference type="Proteomes" id="UP000656042">
    <property type="component" value="Unassembled WGS sequence"/>
</dbReference>
<dbReference type="AlphaFoldDB" id="A0A8J3C7S7"/>
<sequence>MTALREPVLPVVAVLPSPGWCTPCAAAGEQRPAADPRWGSACRDHLRLLPPRPALPGQLALVDVDRVPRMLQAGYETGLRVPCSPCAAAGRDQWGMPERIEGDPTPLCLECWRRRERQAGRRGRADVEPIEWVEDLPVACAACDSLDPDPDPGCWLCGWSWLADADAENERWLAEQQDAVDEQFARLAAREQAAGRVAWLTGWVQRLRQVLAAYADPDRRGAAVSPRWGRAVELLADALARDALERAAGTARGRPSAFRMVAAVMAVDADFRSGRRAMPGREQCAELAGVSERAVSTAWARGVAIRAWRRTVLGRRLTLAERMETGRGNDRAVYDLRPVHRSADPAARDRMVPAALAALDELLGWGQQLLVDAERALDAHDAPYRGTGRAPDAATIATRAERVRLRQAVAATRTAATTLASHLSTANICTPHTVSRGECVSSCLRGLASTFVDCGTLGTRRRPRRGRGKGEGGASRSSTRTPRADLDGGGSVVARPDGTHPVRHPRTPYREGGPSPVNGVFGPEATPGPRRRRRPEWHDWAYRLALALRELWTWLRYEPLHLVAATLGARLGPRWSAGDVVDFVTRVRAGRPLPVDLHTPVGMLRELLEDALTGELQPPYPARRHTEHQHEVAERRRAASVAAAAARRAAAEAARAEHAQQNAIAVRDRGGPGLAAARAIAAAAANHSGGAK</sequence>